<keyword evidence="6" id="KW-0805">Transcription regulation</keyword>
<dbReference type="InterPro" id="IPR010211">
    <property type="entry name" value="Redox-sen_tscrpt-act_SoxR"/>
</dbReference>
<dbReference type="InterPro" id="IPR047057">
    <property type="entry name" value="MerR_fam"/>
</dbReference>
<dbReference type="SUPFAM" id="SSF46955">
    <property type="entry name" value="Putative DNA-binding domain"/>
    <property type="match status" value="1"/>
</dbReference>
<dbReference type="NCBIfam" id="TIGR01950">
    <property type="entry name" value="SoxR"/>
    <property type="match status" value="1"/>
</dbReference>
<dbReference type="AlphaFoldDB" id="A0A1G7TI01"/>
<evidence type="ECO:0000256" key="7">
    <source>
        <dbReference type="ARBA" id="ARBA00023125"/>
    </source>
</evidence>
<keyword evidence="2" id="KW-0001">2Fe-2S</keyword>
<organism evidence="10 11">
    <name type="scientific">Onishia taeanensis</name>
    <dbReference type="NCBI Taxonomy" id="284577"/>
    <lineage>
        <taxon>Bacteria</taxon>
        <taxon>Pseudomonadati</taxon>
        <taxon>Pseudomonadota</taxon>
        <taxon>Gammaproteobacteria</taxon>
        <taxon>Oceanospirillales</taxon>
        <taxon>Halomonadaceae</taxon>
        <taxon>Onishia</taxon>
    </lineage>
</organism>
<dbReference type="InterPro" id="IPR009061">
    <property type="entry name" value="DNA-bd_dom_put_sf"/>
</dbReference>
<sequence>MASQRLKPGKKALTVGDVAGRCGIAVSTVHFYESKGLIEGWRNAGNQRRFSRDVLRRVAVIKIAQRTGVPLTEIKAALDTLPVSRSPTADDWHRLSAQWRGDLDQRIQQLTKLRDQLDGCIGCGCLSLASCPLRNPGDIQGEVVADGPDRP</sequence>
<evidence type="ECO:0000259" key="9">
    <source>
        <dbReference type="PROSITE" id="PS50937"/>
    </source>
</evidence>
<evidence type="ECO:0000313" key="10">
    <source>
        <dbReference type="EMBL" id="SDG34160.1"/>
    </source>
</evidence>
<evidence type="ECO:0000256" key="5">
    <source>
        <dbReference type="ARBA" id="ARBA00023014"/>
    </source>
</evidence>
<evidence type="ECO:0000256" key="6">
    <source>
        <dbReference type="ARBA" id="ARBA00023015"/>
    </source>
</evidence>
<dbReference type="PANTHER" id="PTHR30204">
    <property type="entry name" value="REDOX-CYCLING DRUG-SENSING TRANSCRIPTIONAL ACTIVATOR SOXR"/>
    <property type="match status" value="1"/>
</dbReference>
<dbReference type="PROSITE" id="PS50937">
    <property type="entry name" value="HTH_MERR_2"/>
    <property type="match status" value="1"/>
</dbReference>
<dbReference type="GO" id="GO:0046872">
    <property type="term" value="F:metal ion binding"/>
    <property type="evidence" value="ECO:0007669"/>
    <property type="project" value="UniProtKB-KW"/>
</dbReference>
<evidence type="ECO:0000256" key="2">
    <source>
        <dbReference type="ARBA" id="ARBA00022714"/>
    </source>
</evidence>
<keyword evidence="5" id="KW-0411">Iron-sulfur</keyword>
<accession>A0A1G7TI01</accession>
<dbReference type="GO" id="GO:0006979">
    <property type="term" value="P:response to oxidative stress"/>
    <property type="evidence" value="ECO:0007669"/>
    <property type="project" value="InterPro"/>
</dbReference>
<dbReference type="GO" id="GO:0003700">
    <property type="term" value="F:DNA-binding transcription factor activity"/>
    <property type="evidence" value="ECO:0007669"/>
    <property type="project" value="InterPro"/>
</dbReference>
<proteinExistence type="predicted"/>
<keyword evidence="3" id="KW-0479">Metal-binding</keyword>
<dbReference type="Pfam" id="PF00376">
    <property type="entry name" value="MerR"/>
    <property type="match status" value="1"/>
</dbReference>
<keyword evidence="8" id="KW-0804">Transcription</keyword>
<dbReference type="GO" id="GO:0051537">
    <property type="term" value="F:2 iron, 2 sulfur cluster binding"/>
    <property type="evidence" value="ECO:0007669"/>
    <property type="project" value="UniProtKB-KW"/>
</dbReference>
<reference evidence="10 11" key="1">
    <citation type="submission" date="2016-10" db="EMBL/GenBank/DDBJ databases">
        <authorList>
            <person name="de Groot N.N."/>
        </authorList>
    </citation>
    <scope>NUCLEOTIDE SEQUENCE [LARGE SCALE GENOMIC DNA]</scope>
    <source>
        <strain evidence="10 11">BH539</strain>
    </source>
</reference>
<dbReference type="PROSITE" id="PS00552">
    <property type="entry name" value="HTH_MERR_1"/>
    <property type="match status" value="1"/>
</dbReference>
<evidence type="ECO:0000256" key="1">
    <source>
        <dbReference type="ARBA" id="ARBA00014474"/>
    </source>
</evidence>
<feature type="domain" description="HTH merR-type" evidence="9">
    <location>
        <begin position="12"/>
        <end position="80"/>
    </location>
</feature>
<evidence type="ECO:0000256" key="3">
    <source>
        <dbReference type="ARBA" id="ARBA00022723"/>
    </source>
</evidence>
<dbReference type="STRING" id="284577.SAMN05216571_11057"/>
<evidence type="ECO:0000313" key="11">
    <source>
        <dbReference type="Proteomes" id="UP000198641"/>
    </source>
</evidence>
<gene>
    <name evidence="10" type="ORF">SAMN05216571_11057</name>
</gene>
<dbReference type="Pfam" id="PF09278">
    <property type="entry name" value="MerR-DNA-bind"/>
    <property type="match status" value="1"/>
</dbReference>
<dbReference type="CDD" id="cd01110">
    <property type="entry name" value="HTH_SoxR"/>
    <property type="match status" value="1"/>
</dbReference>
<dbReference type="OrthoDB" id="9802944at2"/>
<dbReference type="EMBL" id="FNCI01000010">
    <property type="protein sequence ID" value="SDG34160.1"/>
    <property type="molecule type" value="Genomic_DNA"/>
</dbReference>
<keyword evidence="11" id="KW-1185">Reference proteome</keyword>
<dbReference type="PRINTS" id="PR00040">
    <property type="entry name" value="HTHMERR"/>
</dbReference>
<keyword evidence="4" id="KW-0408">Iron</keyword>
<dbReference type="InterPro" id="IPR000551">
    <property type="entry name" value="MerR-type_HTH_dom"/>
</dbReference>
<dbReference type="GO" id="GO:0003677">
    <property type="term" value="F:DNA binding"/>
    <property type="evidence" value="ECO:0007669"/>
    <property type="project" value="UniProtKB-KW"/>
</dbReference>
<evidence type="ECO:0000256" key="4">
    <source>
        <dbReference type="ARBA" id="ARBA00023004"/>
    </source>
</evidence>
<name>A0A1G7TI01_9GAMM</name>
<dbReference type="InterPro" id="IPR015358">
    <property type="entry name" value="Tscrpt_reg_MerR_DNA-bd"/>
</dbReference>
<dbReference type="RefSeq" id="WP_092526817.1">
    <property type="nucleotide sequence ID" value="NZ_FNCI01000010.1"/>
</dbReference>
<dbReference type="Proteomes" id="UP000198641">
    <property type="component" value="Unassembled WGS sequence"/>
</dbReference>
<evidence type="ECO:0000256" key="8">
    <source>
        <dbReference type="ARBA" id="ARBA00023163"/>
    </source>
</evidence>
<dbReference type="Gene3D" id="1.10.1660.10">
    <property type="match status" value="1"/>
</dbReference>
<protein>
    <recommendedName>
        <fullName evidence="1">Redox-sensitive transcriptional activator SoxR</fullName>
    </recommendedName>
</protein>
<keyword evidence="7" id="KW-0238">DNA-binding</keyword>
<dbReference type="SMART" id="SM00422">
    <property type="entry name" value="HTH_MERR"/>
    <property type="match status" value="1"/>
</dbReference>
<dbReference type="PANTHER" id="PTHR30204:SF0">
    <property type="entry name" value="REDOX-SENSITIVE TRANSCRIPTIONAL ACTIVATOR SOXR"/>
    <property type="match status" value="1"/>
</dbReference>